<evidence type="ECO:0000313" key="4">
    <source>
        <dbReference type="EMBL" id="RHF85644.1"/>
    </source>
</evidence>
<dbReference type="Proteomes" id="UP000283492">
    <property type="component" value="Unassembled WGS sequence"/>
</dbReference>
<dbReference type="Proteomes" id="UP000049828">
    <property type="component" value="Unassembled WGS sequence"/>
</dbReference>
<dbReference type="Proteomes" id="UP000095453">
    <property type="component" value="Unassembled WGS sequence"/>
</dbReference>
<dbReference type="EMBL" id="QRHP01000004">
    <property type="protein sequence ID" value="RHF85644.1"/>
    <property type="molecule type" value="Genomic_DNA"/>
</dbReference>
<name>A0A0M6X381_9FIRM</name>
<evidence type="ECO:0000313" key="3">
    <source>
        <dbReference type="EMBL" id="RHA89848.1"/>
    </source>
</evidence>
<keyword evidence="5" id="KW-1185">Reference proteome</keyword>
<gene>
    <name evidence="4" type="ORF">DW654_05825</name>
    <name evidence="3" type="ORF">DW914_06390</name>
    <name evidence="2" type="ORF">ERS852444_00735</name>
    <name evidence="1" type="ORF">RIL183_11271</name>
</gene>
<evidence type="ECO:0000313" key="6">
    <source>
        <dbReference type="Proteomes" id="UP000095453"/>
    </source>
</evidence>
<evidence type="ECO:0000313" key="2">
    <source>
        <dbReference type="EMBL" id="CUM84269.1"/>
    </source>
</evidence>
<evidence type="ECO:0000313" key="7">
    <source>
        <dbReference type="Proteomes" id="UP000283492"/>
    </source>
</evidence>
<dbReference type="STRING" id="360807.ERS852392_02414"/>
<dbReference type="AlphaFoldDB" id="A0A0M6X381"/>
<organism evidence="1 5">
    <name type="scientific">Roseburia inulinivorans</name>
    <dbReference type="NCBI Taxonomy" id="360807"/>
    <lineage>
        <taxon>Bacteria</taxon>
        <taxon>Bacillati</taxon>
        <taxon>Bacillota</taxon>
        <taxon>Clostridia</taxon>
        <taxon>Lachnospirales</taxon>
        <taxon>Lachnospiraceae</taxon>
        <taxon>Roseburia</taxon>
    </lineage>
</organism>
<dbReference type="EMBL" id="CVRS01000142">
    <property type="protein sequence ID" value="CRL43527.1"/>
    <property type="molecule type" value="Genomic_DNA"/>
</dbReference>
<evidence type="ECO:0000313" key="1">
    <source>
        <dbReference type="EMBL" id="CRL43527.1"/>
    </source>
</evidence>
<reference evidence="7 8" key="3">
    <citation type="submission" date="2018-08" db="EMBL/GenBank/DDBJ databases">
        <title>A genome reference for cultivated species of the human gut microbiota.</title>
        <authorList>
            <person name="Zou Y."/>
            <person name="Xue W."/>
            <person name="Luo G."/>
        </authorList>
    </citation>
    <scope>NUCLEOTIDE SEQUENCE [LARGE SCALE GENOMIC DNA]</scope>
    <source>
        <strain evidence="4 8">AM23-23AC</strain>
        <strain evidence="3 7">AM42-1AC</strain>
    </source>
</reference>
<proteinExistence type="predicted"/>
<dbReference type="EMBL" id="QSFX01000008">
    <property type="protein sequence ID" value="RHA89848.1"/>
    <property type="molecule type" value="Genomic_DNA"/>
</dbReference>
<accession>A0A0M6X381</accession>
<dbReference type="EMBL" id="CYXX01000004">
    <property type="protein sequence ID" value="CUM84269.1"/>
    <property type="molecule type" value="Genomic_DNA"/>
</dbReference>
<dbReference type="Proteomes" id="UP000283701">
    <property type="component" value="Unassembled WGS sequence"/>
</dbReference>
<evidence type="ECO:0000313" key="5">
    <source>
        <dbReference type="Proteomes" id="UP000049828"/>
    </source>
</evidence>
<sequence length="217" mass="25423">MEKRIRFTIILVLILIVVIAFSFQSKEKKEYLVYNEALDKTAVTVDDVSLTLKDIAFYVAYEEKTVQEQAILYNPDNPRQYWNVYTDGQFVKLTAKQAALDMAVHDEIFYQMAVAEGVKLDVTEQEYLENDESDFWSDLEDWQREQLGISEEELDSEMEKIALADKYQSIYAEMNQKEYEAYNFNGEAYEALLSEHKYSVNEKVWDRVDFGSVTLDN</sequence>
<dbReference type="OrthoDB" id="2050603at2"/>
<reference evidence="1" key="1">
    <citation type="submission" date="2015-05" db="EMBL/GenBank/DDBJ databases">
        <authorList>
            <person name="Wang D.B."/>
            <person name="Wang M."/>
        </authorList>
    </citation>
    <scope>NUCLEOTIDE SEQUENCE [LARGE SCALE GENOMIC DNA]</scope>
    <source>
        <strain evidence="1">L1-83</strain>
    </source>
</reference>
<protein>
    <submittedName>
        <fullName evidence="1">Uncharacterized protein</fullName>
    </submittedName>
</protein>
<evidence type="ECO:0000313" key="8">
    <source>
        <dbReference type="Proteomes" id="UP000283701"/>
    </source>
</evidence>
<dbReference type="RefSeq" id="WP_021923968.1">
    <property type="nucleotide sequence ID" value="NZ_CABJFX010000008.1"/>
</dbReference>
<reference evidence="5" key="2">
    <citation type="submission" date="2015-05" db="EMBL/GenBank/DDBJ databases">
        <authorList>
            <consortium name="Pathogen Informatics"/>
        </authorList>
    </citation>
    <scope>NUCLEOTIDE SEQUENCE [LARGE SCALE GENOMIC DNA]</scope>
    <source>
        <strain evidence="2 6">2789STDY5608887</strain>
        <strain evidence="5">L1-83</strain>
    </source>
</reference>